<dbReference type="PRINTS" id="PR00463">
    <property type="entry name" value="EP450I"/>
</dbReference>
<evidence type="ECO:0000256" key="1">
    <source>
        <dbReference type="ARBA" id="ARBA00022617"/>
    </source>
</evidence>
<evidence type="ECO:0000256" key="3">
    <source>
        <dbReference type="ARBA" id="ARBA00023002"/>
    </source>
</evidence>
<evidence type="ECO:0000256" key="5">
    <source>
        <dbReference type="ARBA" id="ARBA00023033"/>
    </source>
</evidence>
<sequence>MCATTFPLSSSTVYSLIMNHSVQMGIHITLSHGILPSRPQDITVFGLLLATICLLLATVLNAKGNKKKGKRPPEPSGRWPLISHLHLLRADKLLHRTLGDMADKYGPIFCVRLGLKRALVVSGWEVAKECYTTNDKVFATRPRSLAIKLMGYDHGSFVFAPCGPYWSDALMIDLHLAFSFPQDEYNIWQQSIGSS</sequence>
<reference evidence="7 8" key="1">
    <citation type="journal article" date="2018" name="PLoS Genet.">
        <title>Population sequencing reveals clonal diversity and ancestral inbreeding in the grapevine cultivar Chardonnay.</title>
        <authorList>
            <person name="Roach M.J."/>
            <person name="Johnson D.L."/>
            <person name="Bohlmann J."/>
            <person name="van Vuuren H.J."/>
            <person name="Jones S.J."/>
            <person name="Pretorius I.S."/>
            <person name="Schmidt S.A."/>
            <person name="Borneman A.R."/>
        </authorList>
    </citation>
    <scope>NUCLEOTIDE SEQUENCE [LARGE SCALE GENOMIC DNA]</scope>
    <source>
        <strain evidence="8">cv. Chardonnay</strain>
        <tissue evidence="7">Leaf</tissue>
    </source>
</reference>
<dbReference type="GO" id="GO:0016705">
    <property type="term" value="F:oxidoreductase activity, acting on paired donors, with incorporation or reduction of molecular oxygen"/>
    <property type="evidence" value="ECO:0007669"/>
    <property type="project" value="InterPro"/>
</dbReference>
<dbReference type="PANTHER" id="PTHR47947:SF8">
    <property type="entry name" value="CYTOCHROME P450 82C4-LIKE"/>
    <property type="match status" value="1"/>
</dbReference>
<dbReference type="Proteomes" id="UP000288805">
    <property type="component" value="Unassembled WGS sequence"/>
</dbReference>
<name>A0A438FMY0_VITVI</name>
<keyword evidence="5 7" id="KW-0503">Monooxygenase</keyword>
<dbReference type="SUPFAM" id="SSF48264">
    <property type="entry name" value="Cytochrome P450"/>
    <property type="match status" value="1"/>
</dbReference>
<dbReference type="GO" id="GO:0004497">
    <property type="term" value="F:monooxygenase activity"/>
    <property type="evidence" value="ECO:0007669"/>
    <property type="project" value="UniProtKB-KW"/>
</dbReference>
<dbReference type="AlphaFoldDB" id="A0A438FMY0"/>
<protein>
    <submittedName>
        <fullName evidence="7">Methyltetrahydroprotoberberine 14-monooxygenase</fullName>
    </submittedName>
</protein>
<dbReference type="InterPro" id="IPR002401">
    <property type="entry name" value="Cyt_P450_E_grp-I"/>
</dbReference>
<feature type="transmembrane region" description="Helical" evidence="6">
    <location>
        <begin position="42"/>
        <end position="62"/>
    </location>
</feature>
<keyword evidence="6" id="KW-1133">Transmembrane helix</keyword>
<keyword evidence="1" id="KW-0349">Heme</keyword>
<evidence type="ECO:0000256" key="6">
    <source>
        <dbReference type="SAM" id="Phobius"/>
    </source>
</evidence>
<evidence type="ECO:0000313" key="8">
    <source>
        <dbReference type="Proteomes" id="UP000288805"/>
    </source>
</evidence>
<dbReference type="EMBL" id="QGNW01000842">
    <property type="protein sequence ID" value="RVW61302.1"/>
    <property type="molecule type" value="Genomic_DNA"/>
</dbReference>
<dbReference type="GO" id="GO:0020037">
    <property type="term" value="F:heme binding"/>
    <property type="evidence" value="ECO:0007669"/>
    <property type="project" value="InterPro"/>
</dbReference>
<comment type="caution">
    <text evidence="7">The sequence shown here is derived from an EMBL/GenBank/DDBJ whole genome shotgun (WGS) entry which is preliminary data.</text>
</comment>
<dbReference type="InterPro" id="IPR036396">
    <property type="entry name" value="Cyt_P450_sf"/>
</dbReference>
<proteinExistence type="predicted"/>
<keyword evidence="3" id="KW-0560">Oxidoreductase</keyword>
<organism evidence="7 8">
    <name type="scientific">Vitis vinifera</name>
    <name type="common">Grape</name>
    <dbReference type="NCBI Taxonomy" id="29760"/>
    <lineage>
        <taxon>Eukaryota</taxon>
        <taxon>Viridiplantae</taxon>
        <taxon>Streptophyta</taxon>
        <taxon>Embryophyta</taxon>
        <taxon>Tracheophyta</taxon>
        <taxon>Spermatophyta</taxon>
        <taxon>Magnoliopsida</taxon>
        <taxon>eudicotyledons</taxon>
        <taxon>Gunneridae</taxon>
        <taxon>Pentapetalae</taxon>
        <taxon>rosids</taxon>
        <taxon>Vitales</taxon>
        <taxon>Vitaceae</taxon>
        <taxon>Viteae</taxon>
        <taxon>Vitis</taxon>
    </lineage>
</organism>
<gene>
    <name evidence="7" type="primary">CYP82N4_1</name>
    <name evidence="7" type="ORF">CK203_020691</name>
</gene>
<keyword evidence="6" id="KW-0472">Membrane</keyword>
<keyword evidence="6" id="KW-0812">Transmembrane</keyword>
<dbReference type="InterPro" id="IPR001128">
    <property type="entry name" value="Cyt_P450"/>
</dbReference>
<dbReference type="PANTHER" id="PTHR47947">
    <property type="entry name" value="CYTOCHROME P450 82C3-RELATED"/>
    <property type="match status" value="1"/>
</dbReference>
<keyword evidence="4" id="KW-0408">Iron</keyword>
<dbReference type="GO" id="GO:0005506">
    <property type="term" value="F:iron ion binding"/>
    <property type="evidence" value="ECO:0007669"/>
    <property type="project" value="InterPro"/>
</dbReference>
<dbReference type="InterPro" id="IPR050651">
    <property type="entry name" value="Plant_Cytochrome_P450_Monoox"/>
</dbReference>
<evidence type="ECO:0000256" key="2">
    <source>
        <dbReference type="ARBA" id="ARBA00022723"/>
    </source>
</evidence>
<accession>A0A438FMY0</accession>
<evidence type="ECO:0000313" key="7">
    <source>
        <dbReference type="EMBL" id="RVW61302.1"/>
    </source>
</evidence>
<keyword evidence="2" id="KW-0479">Metal-binding</keyword>
<dbReference type="Pfam" id="PF00067">
    <property type="entry name" value="p450"/>
    <property type="match status" value="1"/>
</dbReference>
<dbReference type="Gene3D" id="1.10.630.10">
    <property type="entry name" value="Cytochrome P450"/>
    <property type="match status" value="1"/>
</dbReference>
<evidence type="ECO:0000256" key="4">
    <source>
        <dbReference type="ARBA" id="ARBA00023004"/>
    </source>
</evidence>